<proteinExistence type="predicted"/>
<evidence type="ECO:0000313" key="1">
    <source>
        <dbReference type="EMBL" id="OCL98361.1"/>
    </source>
</evidence>
<dbReference type="AlphaFoldDB" id="A0A1C0B5N0"/>
<dbReference type="RefSeq" id="WP_165595953.1">
    <property type="nucleotide sequence ID" value="NZ_LCUJ01000006.1"/>
</dbReference>
<evidence type="ECO:0000313" key="2">
    <source>
        <dbReference type="Proteomes" id="UP000093281"/>
    </source>
</evidence>
<dbReference type="Proteomes" id="UP000093281">
    <property type="component" value="Unassembled WGS sequence"/>
</dbReference>
<sequence length="47" mass="5606">MKFGKYMFESYEEFQNILKLALENGIGTMKEFGEFLRLNCSQFMVKN</sequence>
<dbReference type="STRING" id="544718.AAX25_01581"/>
<reference evidence="2" key="1">
    <citation type="submission" date="2015-05" db="EMBL/GenBank/DDBJ databases">
        <authorList>
            <person name="Rovetto F."/>
            <person name="Cocolin L."/>
            <person name="Illeghems K."/>
            <person name="Van Nieuwerburgh F."/>
            <person name="Houf K."/>
        </authorList>
    </citation>
    <scope>NUCLEOTIDE SEQUENCE [LARGE SCALE GENOMIC DNA]</scope>
    <source>
        <strain evidence="2">DU22</strain>
    </source>
</reference>
<gene>
    <name evidence="1" type="ORF">AAX29_01598</name>
</gene>
<protein>
    <submittedName>
        <fullName evidence="1">Uncharacterized protein</fullName>
    </submittedName>
</protein>
<comment type="caution">
    <text evidence="1">The sequence shown here is derived from an EMBL/GenBank/DDBJ whole genome shotgun (WGS) entry which is preliminary data.</text>
</comment>
<name>A0A1C0B5N0_9BACT</name>
<organism evidence="1 2">
    <name type="scientific">Aliarcobacter thereius</name>
    <dbReference type="NCBI Taxonomy" id="544718"/>
    <lineage>
        <taxon>Bacteria</taxon>
        <taxon>Pseudomonadati</taxon>
        <taxon>Campylobacterota</taxon>
        <taxon>Epsilonproteobacteria</taxon>
        <taxon>Campylobacterales</taxon>
        <taxon>Arcobacteraceae</taxon>
        <taxon>Aliarcobacter</taxon>
    </lineage>
</organism>
<dbReference type="EMBL" id="LCUJ01000006">
    <property type="protein sequence ID" value="OCL98361.1"/>
    <property type="molecule type" value="Genomic_DNA"/>
</dbReference>
<accession>A0A1C0B5N0</accession>